<evidence type="ECO:0000256" key="1">
    <source>
        <dbReference type="SAM" id="MobiDB-lite"/>
    </source>
</evidence>
<organism evidence="2">
    <name type="scientific">Mycoplasma feriruminatoris</name>
    <dbReference type="NCBI Taxonomy" id="1179777"/>
    <lineage>
        <taxon>Bacteria</taxon>
        <taxon>Bacillati</taxon>
        <taxon>Mycoplasmatota</taxon>
        <taxon>Mollicutes</taxon>
        <taxon>Mycoplasmataceae</taxon>
        <taxon>Mycoplasma</taxon>
    </lineage>
</organism>
<accession>A0A654IPU1</accession>
<evidence type="ECO:0000313" key="2">
    <source>
        <dbReference type="EMBL" id="VZS00535.1"/>
    </source>
</evidence>
<name>A0A654IPU1_9MOLU</name>
<proteinExistence type="predicted"/>
<feature type="compositionally biased region" description="Basic and acidic residues" evidence="1">
    <location>
        <begin position="32"/>
        <end position="94"/>
    </location>
</feature>
<dbReference type="NCBIfam" id="NF038029">
    <property type="entry name" value="LP_plasma"/>
    <property type="match status" value="1"/>
</dbReference>
<dbReference type="AlphaFoldDB" id="A0A654IPU1"/>
<dbReference type="EMBL" id="LR739237">
    <property type="protein sequence ID" value="VZS00535.1"/>
    <property type="molecule type" value="Genomic_DNA"/>
</dbReference>
<protein>
    <recommendedName>
        <fullName evidence="3">Lipoprotein</fullName>
    </recommendedName>
</protein>
<dbReference type="InterPro" id="IPR054816">
    <property type="entry name" value="Lipoprotein_mollicutes-type_CS"/>
</dbReference>
<reference evidence="2" key="1">
    <citation type="submission" date="2019-11" db="EMBL/GenBank/DDBJ databases">
        <authorList>
            <person name="Falquet L."/>
            <person name="Falquet L."/>
        </authorList>
    </citation>
    <scope>NUCLEOTIDE SEQUENCE</scope>
    <source>
        <strain evidence="2">14/OD_0492</strain>
    </source>
</reference>
<feature type="region of interest" description="Disordered" evidence="1">
    <location>
        <begin position="32"/>
        <end position="133"/>
    </location>
</feature>
<feature type="compositionally biased region" description="Polar residues" evidence="1">
    <location>
        <begin position="95"/>
        <end position="113"/>
    </location>
</feature>
<sequence>MKKLVTILGSIGLIATTGITVVACKMPIELKQKLEEPKEEKSNTEKQPEVESKKEKQPETQNYDKDNAKYKENHEPKMQSDESKNDNSLERDNVENNGRNKSNESDVSSSIDEQPQGDEPGQDEKQAKRKSEENIELIKKYGEELTNILESSMDKLQENDSEENANILAPATELLKAYGQLKQFSSFNEFEAKLKEEKKGTLDSDFISKLEQQWDKIVNDYERAKDKILKLLK</sequence>
<gene>
    <name evidence="2" type="ORF">MF5582_00647</name>
</gene>
<dbReference type="PROSITE" id="PS51257">
    <property type="entry name" value="PROKAR_LIPOPROTEIN"/>
    <property type="match status" value="1"/>
</dbReference>
<evidence type="ECO:0008006" key="3">
    <source>
        <dbReference type="Google" id="ProtNLM"/>
    </source>
</evidence>
<feature type="compositionally biased region" description="Basic and acidic residues" evidence="1">
    <location>
        <begin position="122"/>
        <end position="133"/>
    </location>
</feature>